<feature type="chain" id="PRO_5043797462" evidence="1">
    <location>
        <begin position="24"/>
        <end position="178"/>
    </location>
</feature>
<evidence type="ECO:0000313" key="3">
    <source>
        <dbReference type="Proteomes" id="UP000735302"/>
    </source>
</evidence>
<reference evidence="2 3" key="1">
    <citation type="journal article" date="2021" name="Elife">
        <title>Chloroplast acquisition without the gene transfer in kleptoplastic sea slugs, Plakobranchus ocellatus.</title>
        <authorList>
            <person name="Maeda T."/>
            <person name="Takahashi S."/>
            <person name="Yoshida T."/>
            <person name="Shimamura S."/>
            <person name="Takaki Y."/>
            <person name="Nagai Y."/>
            <person name="Toyoda A."/>
            <person name="Suzuki Y."/>
            <person name="Arimoto A."/>
            <person name="Ishii H."/>
            <person name="Satoh N."/>
            <person name="Nishiyama T."/>
            <person name="Hasebe M."/>
            <person name="Maruyama T."/>
            <person name="Minagawa J."/>
            <person name="Obokata J."/>
            <person name="Shigenobu S."/>
        </authorList>
    </citation>
    <scope>NUCLEOTIDE SEQUENCE [LARGE SCALE GENOMIC DNA]</scope>
</reference>
<evidence type="ECO:0000256" key="1">
    <source>
        <dbReference type="SAM" id="SignalP"/>
    </source>
</evidence>
<organism evidence="2 3">
    <name type="scientific">Plakobranchus ocellatus</name>
    <dbReference type="NCBI Taxonomy" id="259542"/>
    <lineage>
        <taxon>Eukaryota</taxon>
        <taxon>Metazoa</taxon>
        <taxon>Spiralia</taxon>
        <taxon>Lophotrochozoa</taxon>
        <taxon>Mollusca</taxon>
        <taxon>Gastropoda</taxon>
        <taxon>Heterobranchia</taxon>
        <taxon>Euthyneura</taxon>
        <taxon>Panpulmonata</taxon>
        <taxon>Sacoglossa</taxon>
        <taxon>Placobranchoidea</taxon>
        <taxon>Plakobranchidae</taxon>
        <taxon>Plakobranchus</taxon>
    </lineage>
</organism>
<keyword evidence="3" id="KW-1185">Reference proteome</keyword>
<protein>
    <submittedName>
        <fullName evidence="2">Uncharacterized protein</fullName>
    </submittedName>
</protein>
<proteinExistence type="predicted"/>
<comment type="caution">
    <text evidence="2">The sequence shown here is derived from an EMBL/GenBank/DDBJ whole genome shotgun (WGS) entry which is preliminary data.</text>
</comment>
<evidence type="ECO:0000313" key="2">
    <source>
        <dbReference type="EMBL" id="GFN88841.1"/>
    </source>
</evidence>
<feature type="signal peptide" evidence="1">
    <location>
        <begin position="1"/>
        <end position="23"/>
    </location>
</feature>
<dbReference type="EMBL" id="BLXT01001882">
    <property type="protein sequence ID" value="GFN88841.1"/>
    <property type="molecule type" value="Genomic_DNA"/>
</dbReference>
<keyword evidence="1" id="KW-0732">Signal</keyword>
<gene>
    <name evidence="2" type="ORF">PoB_001534700</name>
</gene>
<sequence>MYGGRCLWQVFTASLWIFIESSASTEVTPTVNIRYAPPSLELLLPTTDSNIGSVDFRFGLDGLLSKEFSAPGSLSGQGWKYSTSNQSISDAELVWAYAVIYDANGHPAEETWYTTAYAEHGHDDDDDHLHRVTLNDYCQHLITIIVLPSSKPSPLMSSPSPLLSSSCFDHEYIISLSS</sequence>
<accession>A0AAV3Z2T0</accession>
<dbReference type="AlphaFoldDB" id="A0AAV3Z2T0"/>
<name>A0AAV3Z2T0_9GAST</name>
<dbReference type="Proteomes" id="UP000735302">
    <property type="component" value="Unassembled WGS sequence"/>
</dbReference>